<evidence type="ECO:0000256" key="6">
    <source>
        <dbReference type="ARBA" id="ARBA00023139"/>
    </source>
</evidence>
<evidence type="ECO:0000313" key="11">
    <source>
        <dbReference type="Proteomes" id="UP001057753"/>
    </source>
</evidence>
<keyword evidence="4" id="KW-0732">Signal</keyword>
<evidence type="ECO:0000259" key="8">
    <source>
        <dbReference type="Pfam" id="PF05504"/>
    </source>
</evidence>
<dbReference type="RefSeq" id="WP_257821005.1">
    <property type="nucleotide sequence ID" value="NZ_JABXYM010000001.1"/>
</dbReference>
<dbReference type="NCBIfam" id="TIGR02887">
    <property type="entry name" value="spore_ger_x_C"/>
    <property type="match status" value="1"/>
</dbReference>
<dbReference type="AlphaFoldDB" id="A0A9Q4B110"/>
<feature type="domain" description="Spore germination protein N-terminal" evidence="9">
    <location>
        <begin position="21"/>
        <end position="192"/>
    </location>
</feature>
<keyword evidence="7" id="KW-0449">Lipoprotein</keyword>
<dbReference type="PROSITE" id="PS51257">
    <property type="entry name" value="PROKAR_LIPOPROTEIN"/>
    <property type="match status" value="1"/>
</dbReference>
<evidence type="ECO:0000259" key="9">
    <source>
        <dbReference type="Pfam" id="PF25198"/>
    </source>
</evidence>
<dbReference type="Pfam" id="PF25198">
    <property type="entry name" value="Spore_GerAC_N"/>
    <property type="match status" value="1"/>
</dbReference>
<dbReference type="PANTHER" id="PTHR35789:SF1">
    <property type="entry name" value="SPORE GERMINATION PROTEIN B3"/>
    <property type="match status" value="1"/>
</dbReference>
<feature type="domain" description="Spore germination GerAC-like C-terminal" evidence="8">
    <location>
        <begin position="203"/>
        <end position="366"/>
    </location>
</feature>
<comment type="similarity">
    <text evidence="2">Belongs to the GerABKC lipoprotein family.</text>
</comment>
<dbReference type="InterPro" id="IPR046953">
    <property type="entry name" value="Spore_GerAC-like_C"/>
</dbReference>
<evidence type="ECO:0000256" key="4">
    <source>
        <dbReference type="ARBA" id="ARBA00022729"/>
    </source>
</evidence>
<evidence type="ECO:0000256" key="7">
    <source>
        <dbReference type="ARBA" id="ARBA00023288"/>
    </source>
</evidence>
<keyword evidence="11" id="KW-1185">Reference proteome</keyword>
<name>A0A9Q4B110_SALAG</name>
<gene>
    <name evidence="10" type="ORF">HXA33_07470</name>
</gene>
<reference evidence="10" key="1">
    <citation type="submission" date="2020-06" db="EMBL/GenBank/DDBJ databases">
        <title>Insight into the genomes of haloalkaliphilic bacilli from Kenyan soda lakes.</title>
        <authorList>
            <person name="Mwirichia R."/>
            <person name="Villamizar G.C."/>
            <person name="Poehlein A."/>
            <person name="Mugweru J."/>
            <person name="Kipnyargis A."/>
            <person name="Kiplimo D."/>
            <person name="Orwa P."/>
            <person name="Daniel R."/>
        </authorList>
    </citation>
    <scope>NUCLEOTIDE SEQUENCE</scope>
    <source>
        <strain evidence="10">B1096_S55</strain>
    </source>
</reference>
<evidence type="ECO:0000256" key="5">
    <source>
        <dbReference type="ARBA" id="ARBA00023136"/>
    </source>
</evidence>
<evidence type="ECO:0000313" key="10">
    <source>
        <dbReference type="EMBL" id="MCR6096388.1"/>
    </source>
</evidence>
<proteinExistence type="inferred from homology"/>
<dbReference type="InterPro" id="IPR008844">
    <property type="entry name" value="Spore_GerAC-like"/>
</dbReference>
<comment type="subcellular location">
    <subcellularLocation>
        <location evidence="1">Membrane</location>
        <topology evidence="1">Lipid-anchor</topology>
    </subcellularLocation>
</comment>
<dbReference type="InterPro" id="IPR038501">
    <property type="entry name" value="Spore_GerAC_C_sf"/>
</dbReference>
<sequence>MIKKIVIGLIFIAFLTGCLEDSKEIDQRTIVLGMGIDKIDEDEIQLSLQMPVVVRPVEGAGDIEHSEFVTFTTSAPSLWEALTDLEAQTPTVLFFGHLKTVIISERLAKDGIDEVIDFIDRRSPIDNQVHLLIASDVEGILNSESQLVFLPSLYIERFFEAEQKLSRTDIVRLFEYRRDMNMVSKSATIPLIYTENNLTIQNFAVLKDNKMVDILYGKEAGFSRLLKDEELRNVNYTLPVPTTEGGDIEISVSLHLNSDFNVLQYQPPKFNLNIDGKIEFIHLKTEEVELTDELIVALKKELKKVIEEDILHTINKMQESHIEPWLFGHRIWVEEPEDFDEEQWLNNEWPMTEFVINIDLEVEKIGQRGMLDKIKVGR</sequence>
<dbReference type="InterPro" id="IPR057336">
    <property type="entry name" value="GerAC_N"/>
</dbReference>
<dbReference type="GO" id="GO:0009847">
    <property type="term" value="P:spore germination"/>
    <property type="evidence" value="ECO:0007669"/>
    <property type="project" value="InterPro"/>
</dbReference>
<protein>
    <submittedName>
        <fullName evidence="10">Ger(X)C family spore germination protein</fullName>
    </submittedName>
</protein>
<dbReference type="GO" id="GO:0016020">
    <property type="term" value="C:membrane"/>
    <property type="evidence" value="ECO:0007669"/>
    <property type="project" value="UniProtKB-SubCell"/>
</dbReference>
<dbReference type="Pfam" id="PF05504">
    <property type="entry name" value="Spore_GerAC"/>
    <property type="match status" value="1"/>
</dbReference>
<organism evidence="10 11">
    <name type="scientific">Salipaludibacillus agaradhaerens</name>
    <name type="common">Bacillus agaradhaerens</name>
    <dbReference type="NCBI Taxonomy" id="76935"/>
    <lineage>
        <taxon>Bacteria</taxon>
        <taxon>Bacillati</taxon>
        <taxon>Bacillota</taxon>
        <taxon>Bacilli</taxon>
        <taxon>Bacillales</taxon>
        <taxon>Bacillaceae</taxon>
    </lineage>
</organism>
<evidence type="ECO:0000256" key="1">
    <source>
        <dbReference type="ARBA" id="ARBA00004635"/>
    </source>
</evidence>
<dbReference type="Gene3D" id="3.30.300.210">
    <property type="entry name" value="Nutrient germinant receptor protein C, domain 3"/>
    <property type="match status" value="1"/>
</dbReference>
<keyword evidence="6" id="KW-0564">Palmitate</keyword>
<keyword evidence="3" id="KW-0309">Germination</keyword>
<comment type="caution">
    <text evidence="10">The sequence shown here is derived from an EMBL/GenBank/DDBJ whole genome shotgun (WGS) entry which is preliminary data.</text>
</comment>
<evidence type="ECO:0000256" key="3">
    <source>
        <dbReference type="ARBA" id="ARBA00022544"/>
    </source>
</evidence>
<keyword evidence="5" id="KW-0472">Membrane</keyword>
<accession>A0A9Q4B110</accession>
<dbReference type="EMBL" id="JABXYM010000001">
    <property type="protein sequence ID" value="MCR6096388.1"/>
    <property type="molecule type" value="Genomic_DNA"/>
</dbReference>
<evidence type="ECO:0000256" key="2">
    <source>
        <dbReference type="ARBA" id="ARBA00007886"/>
    </source>
</evidence>
<dbReference type="PANTHER" id="PTHR35789">
    <property type="entry name" value="SPORE GERMINATION PROTEIN B3"/>
    <property type="match status" value="1"/>
</dbReference>
<dbReference type="Proteomes" id="UP001057753">
    <property type="component" value="Unassembled WGS sequence"/>
</dbReference>